<keyword evidence="4" id="KW-0624">Polysaccharide degradation</keyword>
<dbReference type="SUPFAM" id="SSF54556">
    <property type="entry name" value="Chitinase insertion domain"/>
    <property type="match status" value="1"/>
</dbReference>
<feature type="domain" description="GH18" evidence="9">
    <location>
        <begin position="35"/>
        <end position="381"/>
    </location>
</feature>
<evidence type="ECO:0000256" key="7">
    <source>
        <dbReference type="RuleBase" id="RU004453"/>
    </source>
</evidence>
<keyword evidence="4" id="KW-0119">Carbohydrate metabolism</keyword>
<evidence type="ECO:0000256" key="1">
    <source>
        <dbReference type="ARBA" id="ARBA00000822"/>
    </source>
</evidence>
<dbReference type="InterPro" id="IPR029070">
    <property type="entry name" value="Chitinase_insertion_sf"/>
</dbReference>
<protein>
    <recommendedName>
        <fullName evidence="2">chitinase</fullName>
        <ecNumber evidence="2">3.2.1.14</ecNumber>
    </recommendedName>
</protein>
<dbReference type="RefSeq" id="WP_173414594.1">
    <property type="nucleotide sequence ID" value="NZ_CP054139.1"/>
</dbReference>
<dbReference type="SUPFAM" id="SSF51445">
    <property type="entry name" value="(Trans)glycosidases"/>
    <property type="match status" value="1"/>
</dbReference>
<keyword evidence="5 6" id="KW-0326">Glycosidase</keyword>
<keyword evidence="11" id="KW-1185">Reference proteome</keyword>
<feature type="chain" id="PRO_5028845049" description="chitinase" evidence="8">
    <location>
        <begin position="30"/>
        <end position="387"/>
    </location>
</feature>
<evidence type="ECO:0000256" key="6">
    <source>
        <dbReference type="RuleBase" id="RU000489"/>
    </source>
</evidence>
<dbReference type="Gene3D" id="3.20.20.80">
    <property type="entry name" value="Glycosidases"/>
    <property type="match status" value="1"/>
</dbReference>
<dbReference type="SMART" id="SM00636">
    <property type="entry name" value="Glyco_18"/>
    <property type="match status" value="1"/>
</dbReference>
<dbReference type="GO" id="GO:0008061">
    <property type="term" value="F:chitin binding"/>
    <property type="evidence" value="ECO:0007669"/>
    <property type="project" value="InterPro"/>
</dbReference>
<evidence type="ECO:0000259" key="9">
    <source>
        <dbReference type="PROSITE" id="PS51910"/>
    </source>
</evidence>
<comment type="catalytic activity">
    <reaction evidence="1">
        <text>Random endo-hydrolysis of N-acetyl-beta-D-glucosaminide (1-&gt;4)-beta-linkages in chitin and chitodextrins.</text>
        <dbReference type="EC" id="3.2.1.14"/>
    </reaction>
</comment>
<dbReference type="GO" id="GO:0006032">
    <property type="term" value="P:chitin catabolic process"/>
    <property type="evidence" value="ECO:0007669"/>
    <property type="project" value="UniProtKB-KW"/>
</dbReference>
<dbReference type="InterPro" id="IPR017853">
    <property type="entry name" value="GH"/>
</dbReference>
<dbReference type="EMBL" id="CP054139">
    <property type="protein sequence ID" value="QKJ29904.1"/>
    <property type="molecule type" value="Genomic_DNA"/>
</dbReference>
<dbReference type="GO" id="GO:0005975">
    <property type="term" value="P:carbohydrate metabolic process"/>
    <property type="evidence" value="ECO:0007669"/>
    <property type="project" value="InterPro"/>
</dbReference>
<evidence type="ECO:0000256" key="5">
    <source>
        <dbReference type="ARBA" id="ARBA00023295"/>
    </source>
</evidence>
<evidence type="ECO:0000256" key="4">
    <source>
        <dbReference type="ARBA" id="ARBA00023024"/>
    </source>
</evidence>
<evidence type="ECO:0000313" key="10">
    <source>
        <dbReference type="EMBL" id="QKJ29904.1"/>
    </source>
</evidence>
<dbReference type="PANTHER" id="PTHR11177:SF317">
    <property type="entry name" value="CHITINASE 12-RELATED"/>
    <property type="match status" value="1"/>
</dbReference>
<evidence type="ECO:0000256" key="3">
    <source>
        <dbReference type="ARBA" id="ARBA00022801"/>
    </source>
</evidence>
<dbReference type="PANTHER" id="PTHR11177">
    <property type="entry name" value="CHITINASE"/>
    <property type="match status" value="1"/>
</dbReference>
<organism evidence="10 11">
    <name type="scientific">Mucilaginibacter mali</name>
    <dbReference type="NCBI Taxonomy" id="2740462"/>
    <lineage>
        <taxon>Bacteria</taxon>
        <taxon>Pseudomonadati</taxon>
        <taxon>Bacteroidota</taxon>
        <taxon>Sphingobacteriia</taxon>
        <taxon>Sphingobacteriales</taxon>
        <taxon>Sphingobacteriaceae</taxon>
        <taxon>Mucilaginibacter</taxon>
    </lineage>
</organism>
<keyword evidence="8" id="KW-0732">Signal</keyword>
<dbReference type="EC" id="3.2.1.14" evidence="2"/>
<dbReference type="Proteomes" id="UP000505355">
    <property type="component" value="Chromosome"/>
</dbReference>
<reference evidence="10 11" key="1">
    <citation type="submission" date="2020-05" db="EMBL/GenBank/DDBJ databases">
        <title>Mucilaginibacter mali sp. nov.</title>
        <authorList>
            <person name="Kim H.S."/>
            <person name="Lee K.C."/>
            <person name="Suh M.K."/>
            <person name="Kim J.-S."/>
            <person name="Han K.-I."/>
            <person name="Eom M.K."/>
            <person name="Shin Y.K."/>
            <person name="Lee J.-S."/>
        </authorList>
    </citation>
    <scope>NUCLEOTIDE SEQUENCE [LARGE SCALE GENOMIC DNA]</scope>
    <source>
        <strain evidence="10 11">G2-14</strain>
    </source>
</reference>
<evidence type="ECO:0000256" key="2">
    <source>
        <dbReference type="ARBA" id="ARBA00012729"/>
    </source>
</evidence>
<sequence length="387" mass="43814">MRSYFKTIKKLTSLTALLVICFFMPDVYAQSNSKPVIIGYVGGYRGKVINMDLISAAKLTHVNYAFVNVQHNRAVLSRERTDTVNLKNLSLLKKKNPDIKLLISIGGWSWSGNFSDAVLSDTSRQAFAQSAVAILKRFDLDGIDIDWEYPDMNGAGNVHRKEDKQNYTLMFAELRRQLDMAGNQSGKKLLLTTAVGGFKAFLDHTEMGVAVQYINYINLMTYDYFGNKVAVHHTNLFASSDKDRNDNADKAVKAFINAGVPANKLVMGVAFYGRVFQLNSTASKGIGDSTTQHLRQADYYFIKDSLVNKKGYAMYRDTMAKAPYLFNSETRQFITYDDEWSVDNKCKYVLDHHMGGVMFWEYDSDPKDYLLDQINASFKIKPKPINP</sequence>
<dbReference type="Gene3D" id="3.10.50.10">
    <property type="match status" value="1"/>
</dbReference>
<keyword evidence="3 6" id="KW-0378">Hydrolase</keyword>
<feature type="signal peptide" evidence="8">
    <location>
        <begin position="1"/>
        <end position="29"/>
    </location>
</feature>
<comment type="similarity">
    <text evidence="7">Belongs to the glycosyl hydrolase 18 family.</text>
</comment>
<evidence type="ECO:0000313" key="11">
    <source>
        <dbReference type="Proteomes" id="UP000505355"/>
    </source>
</evidence>
<dbReference type="PROSITE" id="PS51910">
    <property type="entry name" value="GH18_2"/>
    <property type="match status" value="1"/>
</dbReference>
<dbReference type="PROSITE" id="PS01095">
    <property type="entry name" value="GH18_1"/>
    <property type="match status" value="1"/>
</dbReference>
<name>A0A7D4QA86_9SPHI</name>
<dbReference type="InterPro" id="IPR050314">
    <property type="entry name" value="Glycosyl_Hydrlase_18"/>
</dbReference>
<dbReference type="GO" id="GO:0008843">
    <property type="term" value="F:endochitinase activity"/>
    <property type="evidence" value="ECO:0007669"/>
    <property type="project" value="UniProtKB-EC"/>
</dbReference>
<keyword evidence="4" id="KW-0146">Chitin degradation</keyword>
<evidence type="ECO:0000256" key="8">
    <source>
        <dbReference type="SAM" id="SignalP"/>
    </source>
</evidence>
<dbReference type="CDD" id="cd06548">
    <property type="entry name" value="GH18_chitinase"/>
    <property type="match status" value="1"/>
</dbReference>
<dbReference type="AlphaFoldDB" id="A0A7D4QA86"/>
<proteinExistence type="inferred from homology"/>
<dbReference type="KEGG" id="mmab:HQ865_09095"/>
<dbReference type="InterPro" id="IPR001579">
    <property type="entry name" value="Glyco_hydro_18_chit_AS"/>
</dbReference>
<dbReference type="InterPro" id="IPR001223">
    <property type="entry name" value="Glyco_hydro18_cat"/>
</dbReference>
<dbReference type="Pfam" id="PF00704">
    <property type="entry name" value="Glyco_hydro_18"/>
    <property type="match status" value="1"/>
</dbReference>
<dbReference type="InterPro" id="IPR011583">
    <property type="entry name" value="Chitinase_II/V-like_cat"/>
</dbReference>
<accession>A0A7D4QA86</accession>
<gene>
    <name evidence="10" type="ORF">HQ865_09095</name>
</gene>